<dbReference type="EMBL" id="JAUORK010000002">
    <property type="protein sequence ID" value="MDO6670965.1"/>
    <property type="molecule type" value="Genomic_DNA"/>
</dbReference>
<dbReference type="InterPro" id="IPR052535">
    <property type="entry name" value="Bacilysin_H2HPP_isomerase"/>
</dbReference>
<sequence>MGDGQFFLGDQQNWQDVEPGIQRKIIGHTRELMAVCVKFDKGAIGAAHAHELHDQIGYVIKGAFKISLGDSTQVLKSGDAFIAPRHTLHGAVALEDDSQVLDLFSPRRDDMLSG</sequence>
<evidence type="ECO:0000313" key="3">
    <source>
        <dbReference type="Proteomes" id="UP001170481"/>
    </source>
</evidence>
<name>A0AAP4TV76_9GAMM</name>
<evidence type="ECO:0000313" key="2">
    <source>
        <dbReference type="EMBL" id="MDO6670965.1"/>
    </source>
</evidence>
<dbReference type="CDD" id="cd02238">
    <property type="entry name" value="cupin_KdgF"/>
    <property type="match status" value="1"/>
</dbReference>
<dbReference type="Gene3D" id="2.60.120.10">
    <property type="entry name" value="Jelly Rolls"/>
    <property type="match status" value="1"/>
</dbReference>
<dbReference type="PANTHER" id="PTHR40112">
    <property type="entry name" value="H2HPP ISOMERASE"/>
    <property type="match status" value="1"/>
</dbReference>
<protein>
    <submittedName>
        <fullName evidence="2">Cupin domain-containing protein</fullName>
    </submittedName>
</protein>
<feature type="domain" description="Cupin type-2" evidence="1">
    <location>
        <begin position="37"/>
        <end position="97"/>
    </location>
</feature>
<dbReference type="InterPro" id="IPR025499">
    <property type="entry name" value="KdgF"/>
</dbReference>
<dbReference type="SUPFAM" id="SSF51182">
    <property type="entry name" value="RmlC-like cupins"/>
    <property type="match status" value="1"/>
</dbReference>
<accession>A0AAP4TV76</accession>
<gene>
    <name evidence="2" type="ORF">Q4535_02420</name>
</gene>
<dbReference type="Proteomes" id="UP001170481">
    <property type="component" value="Unassembled WGS sequence"/>
</dbReference>
<dbReference type="InterPro" id="IPR011051">
    <property type="entry name" value="RmlC_Cupin_sf"/>
</dbReference>
<evidence type="ECO:0000259" key="1">
    <source>
        <dbReference type="Pfam" id="PF07883"/>
    </source>
</evidence>
<organism evidence="2 3">
    <name type="scientific">Cobetia amphilecti</name>
    <dbReference type="NCBI Taxonomy" id="1055104"/>
    <lineage>
        <taxon>Bacteria</taxon>
        <taxon>Pseudomonadati</taxon>
        <taxon>Pseudomonadota</taxon>
        <taxon>Gammaproteobacteria</taxon>
        <taxon>Oceanospirillales</taxon>
        <taxon>Halomonadaceae</taxon>
        <taxon>Cobetia</taxon>
    </lineage>
</organism>
<dbReference type="InterPro" id="IPR014710">
    <property type="entry name" value="RmlC-like_jellyroll"/>
</dbReference>
<reference evidence="2" key="1">
    <citation type="submission" date="2023-07" db="EMBL/GenBank/DDBJ databases">
        <title>Genome content predicts the carbon catabolic preferences of heterotrophic bacteria.</title>
        <authorList>
            <person name="Gralka M."/>
        </authorList>
    </citation>
    <scope>NUCLEOTIDE SEQUENCE</scope>
    <source>
        <strain evidence="2">C2R13</strain>
    </source>
</reference>
<dbReference type="RefSeq" id="WP_303592809.1">
    <property type="nucleotide sequence ID" value="NZ_JAUORK010000002.1"/>
</dbReference>
<dbReference type="PIRSF" id="PIRSF029883">
    <property type="entry name" value="KdgF"/>
    <property type="match status" value="1"/>
</dbReference>
<dbReference type="PANTHER" id="PTHR40112:SF1">
    <property type="entry name" value="H2HPP ISOMERASE"/>
    <property type="match status" value="1"/>
</dbReference>
<dbReference type="InterPro" id="IPR013096">
    <property type="entry name" value="Cupin_2"/>
</dbReference>
<proteinExistence type="predicted"/>
<dbReference type="AlphaFoldDB" id="A0AAP4TV76"/>
<comment type="caution">
    <text evidence="2">The sequence shown here is derived from an EMBL/GenBank/DDBJ whole genome shotgun (WGS) entry which is preliminary data.</text>
</comment>
<dbReference type="Pfam" id="PF07883">
    <property type="entry name" value="Cupin_2"/>
    <property type="match status" value="1"/>
</dbReference>